<dbReference type="InterPro" id="IPR001107">
    <property type="entry name" value="Band_7"/>
</dbReference>
<comment type="similarity">
    <text evidence="1">Belongs to the band 7/mec-2 family.</text>
</comment>
<keyword evidence="3" id="KW-1133">Transmembrane helix</keyword>
<dbReference type="Gene3D" id="3.30.479.30">
    <property type="entry name" value="Band 7 domain"/>
    <property type="match status" value="1"/>
</dbReference>
<dbReference type="PRINTS" id="PR00721">
    <property type="entry name" value="STOMATIN"/>
</dbReference>
<organism evidence="5">
    <name type="scientific">marine metagenome</name>
    <dbReference type="NCBI Taxonomy" id="408172"/>
    <lineage>
        <taxon>unclassified sequences</taxon>
        <taxon>metagenomes</taxon>
        <taxon>ecological metagenomes</taxon>
    </lineage>
</organism>
<feature type="coiled-coil region" evidence="2">
    <location>
        <begin position="148"/>
        <end position="207"/>
    </location>
</feature>
<dbReference type="EMBL" id="UINC01059830">
    <property type="protein sequence ID" value="SVB83672.1"/>
    <property type="molecule type" value="Genomic_DNA"/>
</dbReference>
<evidence type="ECO:0000256" key="1">
    <source>
        <dbReference type="ARBA" id="ARBA00008164"/>
    </source>
</evidence>
<dbReference type="InterPro" id="IPR036013">
    <property type="entry name" value="Band_7/SPFH_dom_sf"/>
</dbReference>
<dbReference type="InterPro" id="IPR001972">
    <property type="entry name" value="Stomatin_HflK_fam"/>
</dbReference>
<feature type="domain" description="Band 7" evidence="4">
    <location>
        <begin position="41"/>
        <end position="199"/>
    </location>
</feature>
<accession>A0A382H8Y6</accession>
<feature type="non-terminal residue" evidence="5">
    <location>
        <position position="1"/>
    </location>
</feature>
<reference evidence="5" key="1">
    <citation type="submission" date="2018-05" db="EMBL/GenBank/DDBJ databases">
        <authorList>
            <person name="Lanie J.A."/>
            <person name="Ng W.-L."/>
            <person name="Kazmierczak K.M."/>
            <person name="Andrzejewski T.M."/>
            <person name="Davidsen T.M."/>
            <person name="Wayne K.J."/>
            <person name="Tettelin H."/>
            <person name="Glass J.I."/>
            <person name="Rusch D."/>
            <person name="Podicherti R."/>
            <person name="Tsui H.-C.T."/>
            <person name="Winkler M.E."/>
        </authorList>
    </citation>
    <scope>NUCLEOTIDE SEQUENCE</scope>
</reference>
<evidence type="ECO:0000259" key="4">
    <source>
        <dbReference type="SMART" id="SM00244"/>
    </source>
</evidence>
<dbReference type="SUPFAM" id="SSF117892">
    <property type="entry name" value="Band 7/SPFH domain"/>
    <property type="match status" value="1"/>
</dbReference>
<keyword evidence="3" id="KW-0812">Transmembrane</keyword>
<dbReference type="FunFam" id="3.30.479.30:FF:000004">
    <property type="entry name" value="Putative membrane protease family, stomatin"/>
    <property type="match status" value="1"/>
</dbReference>
<dbReference type="AlphaFoldDB" id="A0A382H8Y6"/>
<keyword evidence="3" id="KW-0472">Membrane</keyword>
<protein>
    <recommendedName>
        <fullName evidence="4">Band 7 domain-containing protein</fullName>
    </recommendedName>
</protein>
<name>A0A382H8Y6_9ZZZZ</name>
<sequence>KKLILILIKYILMDSYFEVAYAFGVIVPILIVILALIFVYKGVKVVPQSKVYVIERFGKYLKTLKAGLNLIVPFLDSIAHKLSILERQLPQFNISVITKDNVEVNLEATVFYRIVDASRSVYRIQDVDGALDTAATSIVRSAAGRLELDELQSSRESMNQEIEREMQNAAEVWGIEITRTEITDVIIDEQTKEAQRQQLNAERERRAAIAKAEGSKRSIELEAEAKYFQAQKEAEAIKVTADAEAYAVKVKAEADAEQTRVIASAIKDNGQPAINFEVMKRQVEALSEIASSNSSKTVIMPTEITGVIGSLQVLFENIKK</sequence>
<dbReference type="Pfam" id="PF01145">
    <property type="entry name" value="Band_7"/>
    <property type="match status" value="1"/>
</dbReference>
<evidence type="ECO:0000256" key="3">
    <source>
        <dbReference type="SAM" id="Phobius"/>
    </source>
</evidence>
<dbReference type="PANTHER" id="PTHR43327">
    <property type="entry name" value="STOMATIN-LIKE PROTEIN 2, MITOCHONDRIAL"/>
    <property type="match status" value="1"/>
</dbReference>
<gene>
    <name evidence="5" type="ORF">METZ01_LOCUS236526</name>
</gene>
<evidence type="ECO:0000313" key="5">
    <source>
        <dbReference type="EMBL" id="SVB83672.1"/>
    </source>
</evidence>
<evidence type="ECO:0000256" key="2">
    <source>
        <dbReference type="SAM" id="Coils"/>
    </source>
</evidence>
<proteinExistence type="inferred from homology"/>
<dbReference type="GO" id="GO:0098552">
    <property type="term" value="C:side of membrane"/>
    <property type="evidence" value="ECO:0007669"/>
    <property type="project" value="UniProtKB-ARBA"/>
</dbReference>
<dbReference type="PANTHER" id="PTHR43327:SF10">
    <property type="entry name" value="STOMATIN-LIKE PROTEIN 2, MITOCHONDRIAL"/>
    <property type="match status" value="1"/>
</dbReference>
<keyword evidence="2" id="KW-0175">Coiled coil</keyword>
<dbReference type="InterPro" id="IPR050710">
    <property type="entry name" value="Band7/mec-2_domain"/>
</dbReference>
<dbReference type="GO" id="GO:0005886">
    <property type="term" value="C:plasma membrane"/>
    <property type="evidence" value="ECO:0007669"/>
    <property type="project" value="UniProtKB-ARBA"/>
</dbReference>
<dbReference type="SMART" id="SM00244">
    <property type="entry name" value="PHB"/>
    <property type="match status" value="1"/>
</dbReference>
<feature type="transmembrane region" description="Helical" evidence="3">
    <location>
        <begin position="20"/>
        <end position="40"/>
    </location>
</feature>